<dbReference type="InterPro" id="IPR011010">
    <property type="entry name" value="DNA_brk_join_enz"/>
</dbReference>
<reference evidence="3" key="2">
    <citation type="journal article" date="2023" name="BMC Genomics">
        <title>Pest status, molecular evolution, and epigenetic factors derived from the genome assembly of Frankliniella fusca, a thysanopteran phytovirus vector.</title>
        <authorList>
            <person name="Catto M.A."/>
            <person name="Labadie P.E."/>
            <person name="Jacobson A.L."/>
            <person name="Kennedy G.G."/>
            <person name="Srinivasan R."/>
            <person name="Hunt B.G."/>
        </authorList>
    </citation>
    <scope>NUCLEOTIDE SEQUENCE</scope>
    <source>
        <strain evidence="3">PL_HMW_Pooled</strain>
    </source>
</reference>
<gene>
    <name evidence="3" type="ORF">KUF71_012721</name>
</gene>
<dbReference type="EMBL" id="JAHWGI010001195">
    <property type="protein sequence ID" value="KAK3924588.1"/>
    <property type="molecule type" value="Genomic_DNA"/>
</dbReference>
<dbReference type="GO" id="GO:0006310">
    <property type="term" value="P:DNA recombination"/>
    <property type="evidence" value="ECO:0007669"/>
    <property type="project" value="UniProtKB-KW"/>
</dbReference>
<evidence type="ECO:0000256" key="2">
    <source>
        <dbReference type="SAM" id="MobiDB-lite"/>
    </source>
</evidence>
<dbReference type="Proteomes" id="UP001219518">
    <property type="component" value="Unassembled WGS sequence"/>
</dbReference>
<dbReference type="InterPro" id="IPR013762">
    <property type="entry name" value="Integrase-like_cat_sf"/>
</dbReference>
<dbReference type="AlphaFoldDB" id="A0AAE1LLZ4"/>
<evidence type="ECO:0000313" key="4">
    <source>
        <dbReference type="Proteomes" id="UP001219518"/>
    </source>
</evidence>
<dbReference type="PANTHER" id="PTHR33480:SF1">
    <property type="entry name" value="TYR RECOMBINASE DOMAIN-CONTAINING PROTEIN"/>
    <property type="match status" value="1"/>
</dbReference>
<comment type="caution">
    <text evidence="3">The sequence shown here is derived from an EMBL/GenBank/DDBJ whole genome shotgun (WGS) entry which is preliminary data.</text>
</comment>
<keyword evidence="4" id="KW-1185">Reference proteome</keyword>
<dbReference type="PANTHER" id="PTHR33480">
    <property type="entry name" value="SET DOMAIN-CONTAINING PROTEIN-RELATED"/>
    <property type="match status" value="1"/>
</dbReference>
<evidence type="ECO:0000256" key="1">
    <source>
        <dbReference type="ARBA" id="ARBA00023172"/>
    </source>
</evidence>
<reference evidence="3" key="1">
    <citation type="submission" date="2021-07" db="EMBL/GenBank/DDBJ databases">
        <authorList>
            <person name="Catto M.A."/>
            <person name="Jacobson A."/>
            <person name="Kennedy G."/>
            <person name="Labadie P."/>
            <person name="Hunt B.G."/>
            <person name="Srinivasan R."/>
        </authorList>
    </citation>
    <scope>NUCLEOTIDE SEQUENCE</scope>
    <source>
        <strain evidence="3">PL_HMW_Pooled</strain>
        <tissue evidence="3">Head</tissue>
    </source>
</reference>
<accession>A0AAE1LLZ4</accession>
<dbReference type="GO" id="GO:0015074">
    <property type="term" value="P:DNA integration"/>
    <property type="evidence" value="ECO:0007669"/>
    <property type="project" value="InterPro"/>
</dbReference>
<name>A0AAE1LLZ4_9NEOP</name>
<evidence type="ECO:0000313" key="3">
    <source>
        <dbReference type="EMBL" id="KAK3924588.1"/>
    </source>
</evidence>
<organism evidence="3 4">
    <name type="scientific">Frankliniella fusca</name>
    <dbReference type="NCBI Taxonomy" id="407009"/>
    <lineage>
        <taxon>Eukaryota</taxon>
        <taxon>Metazoa</taxon>
        <taxon>Ecdysozoa</taxon>
        <taxon>Arthropoda</taxon>
        <taxon>Hexapoda</taxon>
        <taxon>Insecta</taxon>
        <taxon>Pterygota</taxon>
        <taxon>Neoptera</taxon>
        <taxon>Paraneoptera</taxon>
        <taxon>Thysanoptera</taxon>
        <taxon>Terebrantia</taxon>
        <taxon>Thripoidea</taxon>
        <taxon>Thripidae</taxon>
        <taxon>Frankliniella</taxon>
    </lineage>
</organism>
<dbReference type="GO" id="GO:0003677">
    <property type="term" value="F:DNA binding"/>
    <property type="evidence" value="ECO:0007669"/>
    <property type="project" value="InterPro"/>
</dbReference>
<dbReference type="Gene3D" id="1.10.443.10">
    <property type="entry name" value="Intergrase catalytic core"/>
    <property type="match status" value="1"/>
</dbReference>
<proteinExistence type="predicted"/>
<keyword evidence="1" id="KW-0233">DNA recombination</keyword>
<dbReference type="SUPFAM" id="SSF56349">
    <property type="entry name" value="DNA breaking-rejoining enzymes"/>
    <property type="match status" value="1"/>
</dbReference>
<sequence length="618" mass="70827">MDPTRDYTVTPKQIQPGPAQERKEKKSTLKIATTVTEDGKRIKKQQVCKYCLDEGATKFTFARLPDHLEAKHEKETDVALMLAATPSRRKLRLESIRNAGSRMLQLKCYKKGEGVVDPKRRPSKEVSTKQYLMCDQCGKLFLKTYLVRHTKYCLVNTKKIAKSLALNPEAEASVESPEKPNYRGLNARAAMLLPPMESKEIDDDFRKEILNNMTYDDVFVEILKDSLILKYGKKTLQDKRNKMSPNAVRVCKDRMRELGRFMLDVKKENPEIQCMVDLFCPTKYNLVIKAAKMTAGYDQQKNNFKCASIIIRLKNSILDCCKIYAGLCYDNLSTHSLVPSMNMFRDRISDGWSSDLSILAHKTLNEARWNKVQRLPLAKDVAALHKHLKLESEVAVKEITQNPNEDNFRKLTELTLCQTMLLNRRRPGEVQFMEIGHYRKALENTDREEEEVLLTLSEMERALVKNLLQIIYIRGKKGRKVPIILTKELQNAIKIVVSLREKVRVPEGNNFLFPALNSHSTGAHRADVVLKKMTKACPGLKDAKSITGTGTQLRKHVATMMQLLNLRENELDAIATFLGHNIDVHRKFYRLQESTVQLAKVSKVLLAIWHTITNHEVF</sequence>
<feature type="region of interest" description="Disordered" evidence="2">
    <location>
        <begin position="1"/>
        <end position="27"/>
    </location>
</feature>
<protein>
    <submittedName>
        <fullName evidence="3">tRNA uridine 5-carboxymethylaminomethyl modification enzyme</fullName>
    </submittedName>
</protein>